<dbReference type="RefSeq" id="WP_189573714.1">
    <property type="nucleotide sequence ID" value="NZ_BMXU01000001.1"/>
</dbReference>
<proteinExistence type="predicted"/>
<protein>
    <recommendedName>
        <fullName evidence="4">DUF2268 domain-containing protein</fullName>
    </recommendedName>
</protein>
<evidence type="ECO:0000313" key="3">
    <source>
        <dbReference type="Proteomes" id="UP001595607"/>
    </source>
</evidence>
<gene>
    <name evidence="2" type="ORF">ACFONP_03985</name>
</gene>
<dbReference type="EMBL" id="JBHRVA010000002">
    <property type="protein sequence ID" value="MFC3301883.1"/>
    <property type="molecule type" value="Genomic_DNA"/>
</dbReference>
<name>A0ABV7M9Z2_9PROT</name>
<accession>A0ABV7M9Z2</accession>
<keyword evidence="3" id="KW-1185">Reference proteome</keyword>
<reference evidence="3" key="1">
    <citation type="journal article" date="2019" name="Int. J. Syst. Evol. Microbiol.">
        <title>The Global Catalogue of Microorganisms (GCM) 10K type strain sequencing project: providing services to taxonomists for standard genome sequencing and annotation.</title>
        <authorList>
            <consortium name="The Broad Institute Genomics Platform"/>
            <consortium name="The Broad Institute Genome Sequencing Center for Infectious Disease"/>
            <person name="Wu L."/>
            <person name="Ma J."/>
        </authorList>
    </citation>
    <scope>NUCLEOTIDE SEQUENCE [LARGE SCALE GENOMIC DNA]</scope>
    <source>
        <strain evidence="3">KCTC 22245</strain>
    </source>
</reference>
<evidence type="ECO:0000256" key="1">
    <source>
        <dbReference type="SAM" id="SignalP"/>
    </source>
</evidence>
<organism evidence="2 3">
    <name type="scientific">Parvularcula lutaonensis</name>
    <dbReference type="NCBI Taxonomy" id="491923"/>
    <lineage>
        <taxon>Bacteria</taxon>
        <taxon>Pseudomonadati</taxon>
        <taxon>Pseudomonadota</taxon>
        <taxon>Alphaproteobacteria</taxon>
        <taxon>Parvularculales</taxon>
        <taxon>Parvularculaceae</taxon>
        <taxon>Parvularcula</taxon>
    </lineage>
</organism>
<feature type="signal peptide" evidence="1">
    <location>
        <begin position="1"/>
        <end position="19"/>
    </location>
</feature>
<evidence type="ECO:0000313" key="2">
    <source>
        <dbReference type="EMBL" id="MFC3301883.1"/>
    </source>
</evidence>
<sequence>MRHSVMILILLGLFTRAQADDGTRFSIHTDPWLALHHYAYHQARALSDEKLRSRVPIAEEDVALFDDQVRIAFEPVRIAYDRYLDRDLLFDDELRGVAEALIAGGPDRLDDRELAVALENFMPVYRDVFWPAHAAAAEATRIRLRQLLEDHGDAMAERSAVQLEGRWPSEPIRVDVLAYANWAGAYTDNDPARHITIGARDEDIGAHLLEMIFHEASHTEPLGSVMYETATRLAAASPVDAPEFWHTVQFYAVGRAAKEVLGPGYTPYAAAQGLTEYQRFGRNWRALDAVWDKHATMEARCAAALALMEQQSGN</sequence>
<keyword evidence="1" id="KW-0732">Signal</keyword>
<evidence type="ECO:0008006" key="4">
    <source>
        <dbReference type="Google" id="ProtNLM"/>
    </source>
</evidence>
<comment type="caution">
    <text evidence="2">The sequence shown here is derived from an EMBL/GenBank/DDBJ whole genome shotgun (WGS) entry which is preliminary data.</text>
</comment>
<dbReference type="Proteomes" id="UP001595607">
    <property type="component" value="Unassembled WGS sequence"/>
</dbReference>
<feature type="chain" id="PRO_5047499597" description="DUF2268 domain-containing protein" evidence="1">
    <location>
        <begin position="20"/>
        <end position="314"/>
    </location>
</feature>